<keyword evidence="3" id="KW-1185">Reference proteome</keyword>
<evidence type="ECO:0000313" key="3">
    <source>
        <dbReference type="Proteomes" id="UP001195769"/>
    </source>
</evidence>
<evidence type="ECO:0000313" key="2">
    <source>
        <dbReference type="EMBL" id="KAG1898110.1"/>
    </source>
</evidence>
<organism evidence="2 3">
    <name type="scientific">Suillus fuscotomentosus</name>
    <dbReference type="NCBI Taxonomy" id="1912939"/>
    <lineage>
        <taxon>Eukaryota</taxon>
        <taxon>Fungi</taxon>
        <taxon>Dikarya</taxon>
        <taxon>Basidiomycota</taxon>
        <taxon>Agaricomycotina</taxon>
        <taxon>Agaricomycetes</taxon>
        <taxon>Agaricomycetidae</taxon>
        <taxon>Boletales</taxon>
        <taxon>Suillineae</taxon>
        <taxon>Suillaceae</taxon>
        <taxon>Suillus</taxon>
    </lineage>
</organism>
<feature type="compositionally biased region" description="Polar residues" evidence="1">
    <location>
        <begin position="85"/>
        <end position="111"/>
    </location>
</feature>
<sequence length="184" mass="19779">MSQSSGMYGNYHRSSSRRPRPTTSSFGSVNTLFGRLSLFVRRSHSYTEPQQRPRRALLSRGPRIVEVAAVKDREVIFTVPPPPEKTQQQIQSHAHESSTTQPASGANSTAPHSRYLHSLPVRLLGHLVLFLCCAPPRHADANAQQQGQSTGQAQPQASSLQTQSTAASISTTPALAASPTAASA</sequence>
<dbReference type="GeneID" id="64666306"/>
<name>A0AAD4HHR7_9AGAM</name>
<evidence type="ECO:0000256" key="1">
    <source>
        <dbReference type="SAM" id="MobiDB-lite"/>
    </source>
</evidence>
<gene>
    <name evidence="2" type="ORF">F5891DRAFT_487383</name>
</gene>
<accession>A0AAD4HHR7</accession>
<dbReference type="EMBL" id="JABBWK010000041">
    <property type="protein sequence ID" value="KAG1898110.1"/>
    <property type="molecule type" value="Genomic_DNA"/>
</dbReference>
<feature type="region of interest" description="Disordered" evidence="1">
    <location>
        <begin position="141"/>
        <end position="184"/>
    </location>
</feature>
<feature type="region of interest" description="Disordered" evidence="1">
    <location>
        <begin position="79"/>
        <end position="111"/>
    </location>
</feature>
<protein>
    <submittedName>
        <fullName evidence="2">Uncharacterized protein</fullName>
    </submittedName>
</protein>
<dbReference type="Proteomes" id="UP001195769">
    <property type="component" value="Unassembled WGS sequence"/>
</dbReference>
<feature type="compositionally biased region" description="Low complexity" evidence="1">
    <location>
        <begin position="143"/>
        <end position="184"/>
    </location>
</feature>
<dbReference type="RefSeq" id="XP_041223686.1">
    <property type="nucleotide sequence ID" value="XM_041372008.1"/>
</dbReference>
<proteinExistence type="predicted"/>
<dbReference type="AlphaFoldDB" id="A0AAD4HHR7"/>
<comment type="caution">
    <text evidence="2">The sequence shown here is derived from an EMBL/GenBank/DDBJ whole genome shotgun (WGS) entry which is preliminary data.</text>
</comment>
<feature type="region of interest" description="Disordered" evidence="1">
    <location>
        <begin position="1"/>
        <end position="28"/>
    </location>
</feature>
<reference evidence="2" key="1">
    <citation type="journal article" date="2020" name="New Phytol.">
        <title>Comparative genomics reveals dynamic genome evolution in host specialist ectomycorrhizal fungi.</title>
        <authorList>
            <person name="Lofgren L.A."/>
            <person name="Nguyen N.H."/>
            <person name="Vilgalys R."/>
            <person name="Ruytinx J."/>
            <person name="Liao H.L."/>
            <person name="Branco S."/>
            <person name="Kuo A."/>
            <person name="LaButti K."/>
            <person name="Lipzen A."/>
            <person name="Andreopoulos W."/>
            <person name="Pangilinan J."/>
            <person name="Riley R."/>
            <person name="Hundley H."/>
            <person name="Na H."/>
            <person name="Barry K."/>
            <person name="Grigoriev I.V."/>
            <person name="Stajich J.E."/>
            <person name="Kennedy P.G."/>
        </authorList>
    </citation>
    <scope>NUCLEOTIDE SEQUENCE</scope>
    <source>
        <strain evidence="2">FC203</strain>
    </source>
</reference>